<sequence>MLPAFPILPATLFGLAADRHLGAHTCDGVHRRRGVGSGVVRPRSGAVDRLGSVAAGCTVGAAMGVGFVGFLVLSRLLVLHHRDDPDQASRHRSLGTLEALALSVHSLLDGFRIGTGFALSPQAGAFVLIAVVGHDFADGMNTVIFVLSQGGEVSRAHRWLLIDSVNRQRRR</sequence>
<keyword evidence="3" id="KW-1185">Reference proteome</keyword>
<dbReference type="Proteomes" id="UP001056610">
    <property type="component" value="Chromosome"/>
</dbReference>
<name>A0ABY4QJN4_9MYCO</name>
<feature type="transmembrane region" description="Helical" evidence="1">
    <location>
        <begin position="52"/>
        <end position="73"/>
    </location>
</feature>
<evidence type="ECO:0000313" key="2">
    <source>
        <dbReference type="EMBL" id="UQX10553.1"/>
    </source>
</evidence>
<protein>
    <submittedName>
        <fullName evidence="2">Uncharacterized protein</fullName>
    </submittedName>
</protein>
<evidence type="ECO:0000256" key="1">
    <source>
        <dbReference type="SAM" id="Phobius"/>
    </source>
</evidence>
<keyword evidence="1" id="KW-0812">Transmembrane</keyword>
<accession>A0ABY4QJN4</accession>
<proteinExistence type="predicted"/>
<organism evidence="2 3">
    <name type="scientific">Candidatus Mycobacterium methanotrophicum</name>
    <dbReference type="NCBI Taxonomy" id="2943498"/>
    <lineage>
        <taxon>Bacteria</taxon>
        <taxon>Bacillati</taxon>
        <taxon>Actinomycetota</taxon>
        <taxon>Actinomycetes</taxon>
        <taxon>Mycobacteriales</taxon>
        <taxon>Mycobacteriaceae</taxon>
        <taxon>Mycobacterium</taxon>
    </lineage>
</organism>
<evidence type="ECO:0000313" key="3">
    <source>
        <dbReference type="Proteomes" id="UP001056610"/>
    </source>
</evidence>
<dbReference type="EMBL" id="CP097320">
    <property type="protein sequence ID" value="UQX10553.1"/>
    <property type="molecule type" value="Genomic_DNA"/>
</dbReference>
<keyword evidence="1" id="KW-0472">Membrane</keyword>
<reference evidence="2" key="1">
    <citation type="submission" date="2022-05" db="EMBL/GenBank/DDBJ databases">
        <title>A methanotrophic Mycobacterium dominates a cave microbial ecosystem.</title>
        <authorList>
            <person name="Van Spanning R.J.M."/>
            <person name="Guan Q."/>
            <person name="Melkonian C."/>
            <person name="Gallant J."/>
            <person name="Polerecky L."/>
            <person name="Flot J.-F."/>
            <person name="Brandt B.W."/>
            <person name="Braster M."/>
            <person name="Iturbe Espinoza P."/>
            <person name="Aerts J."/>
            <person name="Meima-Franke M."/>
            <person name="Piersma S.R."/>
            <person name="Bunduc C."/>
            <person name="Ummels R."/>
            <person name="Pain A."/>
            <person name="Fleming E.J."/>
            <person name="van der Wel N."/>
            <person name="Gherman V.D."/>
            <person name="Sarbu S.M."/>
            <person name="Bodelier P.L.E."/>
            <person name="Bitter W."/>
        </authorList>
    </citation>
    <scope>NUCLEOTIDE SEQUENCE</scope>
    <source>
        <strain evidence="2">Sulfur Cave</strain>
    </source>
</reference>
<gene>
    <name evidence="2" type="ORF">M5I08_21270</name>
</gene>
<keyword evidence="1" id="KW-1133">Transmembrane helix</keyword>